<evidence type="ECO:0000313" key="5">
    <source>
        <dbReference type="Proteomes" id="UP000694568"/>
    </source>
</evidence>
<organism evidence="4 5">
    <name type="scientific">Sander lucioperca</name>
    <name type="common">Pike-perch</name>
    <name type="synonym">Perca lucioperca</name>
    <dbReference type="NCBI Taxonomy" id="283035"/>
    <lineage>
        <taxon>Eukaryota</taxon>
        <taxon>Metazoa</taxon>
        <taxon>Chordata</taxon>
        <taxon>Craniata</taxon>
        <taxon>Vertebrata</taxon>
        <taxon>Euteleostomi</taxon>
        <taxon>Actinopterygii</taxon>
        <taxon>Neopterygii</taxon>
        <taxon>Teleostei</taxon>
        <taxon>Neoteleostei</taxon>
        <taxon>Acanthomorphata</taxon>
        <taxon>Eupercaria</taxon>
        <taxon>Perciformes</taxon>
        <taxon>Percoidei</taxon>
        <taxon>Percidae</taxon>
        <taxon>Luciopercinae</taxon>
        <taxon>Sander</taxon>
    </lineage>
</organism>
<proteinExistence type="predicted"/>
<dbReference type="Pfam" id="PF00059">
    <property type="entry name" value="Lectin_C"/>
    <property type="match status" value="1"/>
</dbReference>
<dbReference type="PRINTS" id="PR00356">
    <property type="entry name" value="ANTIFREEZEII"/>
</dbReference>
<dbReference type="AlphaFoldDB" id="A0A8D0ANW2"/>
<keyword evidence="1" id="KW-1015">Disulfide bond</keyword>
<feature type="signal peptide" evidence="2">
    <location>
        <begin position="1"/>
        <end position="19"/>
    </location>
</feature>
<dbReference type="InterPro" id="IPR002353">
    <property type="entry name" value="AntifreezeII"/>
</dbReference>
<reference evidence="4" key="2">
    <citation type="submission" date="2025-09" db="UniProtKB">
        <authorList>
            <consortium name="Ensembl"/>
        </authorList>
    </citation>
    <scope>IDENTIFICATION</scope>
</reference>
<dbReference type="InterPro" id="IPR050111">
    <property type="entry name" value="C-type_lectin/snaclec_domain"/>
</dbReference>
<dbReference type="PROSITE" id="PS50041">
    <property type="entry name" value="C_TYPE_LECTIN_2"/>
    <property type="match status" value="1"/>
</dbReference>
<dbReference type="InterPro" id="IPR018378">
    <property type="entry name" value="C-type_lectin_CS"/>
</dbReference>
<evidence type="ECO:0000259" key="3">
    <source>
        <dbReference type="PROSITE" id="PS50041"/>
    </source>
</evidence>
<evidence type="ECO:0000256" key="2">
    <source>
        <dbReference type="SAM" id="SignalP"/>
    </source>
</evidence>
<reference evidence="4" key="1">
    <citation type="submission" date="2025-08" db="UniProtKB">
        <authorList>
            <consortium name="Ensembl"/>
        </authorList>
    </citation>
    <scope>IDENTIFICATION</scope>
</reference>
<feature type="domain" description="C-type lectin" evidence="3">
    <location>
        <begin position="33"/>
        <end position="151"/>
    </location>
</feature>
<accession>A0A8D0ANW2</accession>
<dbReference type="InterPro" id="IPR016186">
    <property type="entry name" value="C-type_lectin-like/link_sf"/>
</dbReference>
<gene>
    <name evidence="4" type="primary">LOC116062630</name>
</gene>
<dbReference type="PANTHER" id="PTHR22803">
    <property type="entry name" value="MANNOSE, PHOSPHOLIPASE, LECTIN RECEPTOR RELATED"/>
    <property type="match status" value="1"/>
</dbReference>
<dbReference type="SMART" id="SM00034">
    <property type="entry name" value="CLECT"/>
    <property type="match status" value="1"/>
</dbReference>
<dbReference type="SUPFAM" id="SSF56436">
    <property type="entry name" value="C-type lectin-like"/>
    <property type="match status" value="2"/>
</dbReference>
<evidence type="ECO:0000256" key="1">
    <source>
        <dbReference type="ARBA" id="ARBA00023157"/>
    </source>
</evidence>
<dbReference type="PROSITE" id="PS00615">
    <property type="entry name" value="C_TYPE_LECTIN_1"/>
    <property type="match status" value="2"/>
</dbReference>
<keyword evidence="5" id="KW-1185">Reference proteome</keyword>
<dbReference type="Gene3D" id="3.10.100.10">
    <property type="entry name" value="Mannose-Binding Protein A, subunit A"/>
    <property type="match status" value="2"/>
</dbReference>
<sequence>MTSVFPLAVLLCLSSGLLAAYDAPSCPTGWTQFGSRCFSFNIGPKSWPDAETFCQTAGGHLASIHSNEEHIFIRNYIKGVSGSYRHSWIGGTDAVQEGTWLWSDGSKMTYKSWNAGEPNNAGGAENCLEMNWGGENWKDARCTYQASFVCFKNTFFNVGQPDNAGGAENCLEINFEANWNDWACTNQASLVCSKNLCV</sequence>
<feature type="chain" id="PRO_5034051617" evidence="2">
    <location>
        <begin position="20"/>
        <end position="198"/>
    </location>
</feature>
<dbReference type="InterPro" id="IPR016187">
    <property type="entry name" value="CTDL_fold"/>
</dbReference>
<keyword evidence="2" id="KW-0732">Signal</keyword>
<dbReference type="InterPro" id="IPR001304">
    <property type="entry name" value="C-type_lectin-like"/>
</dbReference>
<evidence type="ECO:0000313" key="4">
    <source>
        <dbReference type="Ensembl" id="ENSSLUP00000055046.1"/>
    </source>
</evidence>
<name>A0A8D0ANW2_SANLU</name>
<dbReference type="Ensembl" id="ENSSLUT00000056656.1">
    <property type="protein sequence ID" value="ENSSLUP00000055046.1"/>
    <property type="gene ID" value="ENSSLUG00000023749.1"/>
</dbReference>
<dbReference type="Proteomes" id="UP000694568">
    <property type="component" value="Unplaced"/>
</dbReference>
<dbReference type="GeneTree" id="ENSGT01150000286973"/>
<protein>
    <submittedName>
        <fullName evidence="4">Galactose-specific lectin nattectin-like</fullName>
    </submittedName>
</protein>